<gene>
    <name evidence="1" type="ORF">J2S57_007027</name>
</gene>
<evidence type="ECO:0008006" key="3">
    <source>
        <dbReference type="Google" id="ProtNLM"/>
    </source>
</evidence>
<evidence type="ECO:0000313" key="1">
    <source>
        <dbReference type="EMBL" id="MDP9831278.1"/>
    </source>
</evidence>
<dbReference type="Proteomes" id="UP001235712">
    <property type="component" value="Unassembled WGS sequence"/>
</dbReference>
<organism evidence="1 2">
    <name type="scientific">Kineosporia succinea</name>
    <dbReference type="NCBI Taxonomy" id="84632"/>
    <lineage>
        <taxon>Bacteria</taxon>
        <taxon>Bacillati</taxon>
        <taxon>Actinomycetota</taxon>
        <taxon>Actinomycetes</taxon>
        <taxon>Kineosporiales</taxon>
        <taxon>Kineosporiaceae</taxon>
        <taxon>Kineosporia</taxon>
    </lineage>
</organism>
<proteinExistence type="predicted"/>
<comment type="caution">
    <text evidence="1">The sequence shown here is derived from an EMBL/GenBank/DDBJ whole genome shotgun (WGS) entry which is preliminary data.</text>
</comment>
<name>A0ABT9PEY8_9ACTN</name>
<dbReference type="InterPro" id="IPR029063">
    <property type="entry name" value="SAM-dependent_MTases_sf"/>
</dbReference>
<dbReference type="Gene3D" id="3.40.50.150">
    <property type="entry name" value="Vaccinia Virus protein VP39"/>
    <property type="match status" value="1"/>
</dbReference>
<accession>A0ABT9PEY8</accession>
<keyword evidence="2" id="KW-1185">Reference proteome</keyword>
<protein>
    <recommendedName>
        <fullName evidence="3">Methyltransferase family protein</fullName>
    </recommendedName>
</protein>
<dbReference type="EMBL" id="JAUSQZ010000001">
    <property type="protein sequence ID" value="MDP9831278.1"/>
    <property type="molecule type" value="Genomic_DNA"/>
</dbReference>
<evidence type="ECO:0000313" key="2">
    <source>
        <dbReference type="Proteomes" id="UP001235712"/>
    </source>
</evidence>
<dbReference type="SUPFAM" id="SSF53335">
    <property type="entry name" value="S-adenosyl-L-methionine-dependent methyltransferases"/>
    <property type="match status" value="1"/>
</dbReference>
<dbReference type="RefSeq" id="WP_307250896.1">
    <property type="nucleotide sequence ID" value="NZ_JAUSQZ010000001.1"/>
</dbReference>
<sequence length="208" mass="22368">MRDYVSWHDAYDDPSSALSWRLSRVRHHIGLVLDARPGPVTAVSLCAGDGRDLIGVLSARADADRVGVTLVEIDPVLAARAVAAAEGLRVSVLTRDAGDASTYAGIVPADLVLMVGIFGNISDADLENLIRAAPGFCRPGATLLWSRGRDADIGDRNETVRNWFGQAGFREVAYEAREGGERAAMGVVQYEGEAVELDAARRLFTFVR</sequence>
<reference evidence="1 2" key="1">
    <citation type="submission" date="2023-07" db="EMBL/GenBank/DDBJ databases">
        <title>Sequencing the genomes of 1000 actinobacteria strains.</title>
        <authorList>
            <person name="Klenk H.-P."/>
        </authorList>
    </citation>
    <scope>NUCLEOTIDE SEQUENCE [LARGE SCALE GENOMIC DNA]</scope>
    <source>
        <strain evidence="1 2">DSM 44388</strain>
    </source>
</reference>